<sequence>MRPLRHLMLLCALTAIGCGTAEETQRVDELTGEVLLDVTATHDMHRLMEDADLTGGASITPAQVQQFLQQKGSYLAGYRDPVWGNKTAATLIVERSRAYSISPLYMLARIQIESGLIQSGNSNNLAKATGCGCPDSGGCNVSYSGFGNQVECGAAKIRNYLRDLDAGRPTVSGWKVGLTKQTLDPCTVTPATKATAALYTYTPWVGAYAVQCGYDSVGGSSLVAEVFKRYRSEYAWGTCTVGGAILTRYNQLGGAGGFLGSCVTSELTTPDGIGRYNHFQNGSIYWTQATGAWEVWGQIRLKWEQLGWERSVLGYPITGELTAPDGRGRFNHFQNGSIYWTPELGAWEIHGEIRAKWEQLGWEKSQLGYPKTGELVTPDGAGRYNHFENGSIYWTQATGAHEVRGIIQAKWAERGWETSYLGYPTTDEQGTPDGVGRYNHFQRGSIYFTPATGAHEVIGDINAKWMALGREAGLLGYPLTDETKTPDGVGRFNHFQNGSIYWTQATGAREVHGPIRAKWESLGWETGALGYPVTDEYAVTGGRESEFQKGFLTLNTTTNTVTVRMK</sequence>
<protein>
    <submittedName>
        <fullName evidence="2">LGFP repeat-containing protein</fullName>
    </submittedName>
</protein>
<keyword evidence="3" id="KW-1185">Reference proteome</keyword>
<name>A0ABX9KB02_9BACT</name>
<proteinExistence type="predicted"/>
<feature type="signal peptide" evidence="1">
    <location>
        <begin position="1"/>
        <end position="21"/>
    </location>
</feature>
<accession>A0ABX9KB02</accession>
<evidence type="ECO:0000256" key="1">
    <source>
        <dbReference type="SAM" id="SignalP"/>
    </source>
</evidence>
<dbReference type="EMBL" id="QUMU01000001">
    <property type="protein sequence ID" value="REG37350.1"/>
    <property type="molecule type" value="Genomic_DNA"/>
</dbReference>
<dbReference type="RefSeq" id="WP_082175437.1">
    <property type="nucleotide sequence ID" value="NZ_CP011509.1"/>
</dbReference>
<dbReference type="InterPro" id="IPR013207">
    <property type="entry name" value="LGFP"/>
</dbReference>
<dbReference type="Proteomes" id="UP000256345">
    <property type="component" value="Unassembled WGS sequence"/>
</dbReference>
<reference evidence="2 3" key="1">
    <citation type="submission" date="2018-08" db="EMBL/GenBank/DDBJ databases">
        <title>Genomic Encyclopedia of Archaeal and Bacterial Type Strains, Phase II (KMG-II): from individual species to whole genera.</title>
        <authorList>
            <person name="Goeker M."/>
        </authorList>
    </citation>
    <scope>NUCLEOTIDE SEQUENCE [LARGE SCALE GENOMIC DNA]</scope>
    <source>
        <strain evidence="2 3">DSM 2261</strain>
    </source>
</reference>
<keyword evidence="1" id="KW-0732">Signal</keyword>
<evidence type="ECO:0000313" key="3">
    <source>
        <dbReference type="Proteomes" id="UP000256345"/>
    </source>
</evidence>
<dbReference type="PROSITE" id="PS51257">
    <property type="entry name" value="PROKAR_LIPOPROTEIN"/>
    <property type="match status" value="1"/>
</dbReference>
<dbReference type="Pfam" id="PF08310">
    <property type="entry name" value="LGFP"/>
    <property type="match status" value="5"/>
</dbReference>
<evidence type="ECO:0000313" key="2">
    <source>
        <dbReference type="EMBL" id="REG37350.1"/>
    </source>
</evidence>
<feature type="chain" id="PRO_5045738146" evidence="1">
    <location>
        <begin position="22"/>
        <end position="566"/>
    </location>
</feature>
<gene>
    <name evidence="2" type="ORF">ATI61_101334</name>
</gene>
<comment type="caution">
    <text evidence="2">The sequence shown here is derived from an EMBL/GenBank/DDBJ whole genome shotgun (WGS) entry which is preliminary data.</text>
</comment>
<organism evidence="2 3">
    <name type="scientific">Archangium gephyra</name>
    <dbReference type="NCBI Taxonomy" id="48"/>
    <lineage>
        <taxon>Bacteria</taxon>
        <taxon>Pseudomonadati</taxon>
        <taxon>Myxococcota</taxon>
        <taxon>Myxococcia</taxon>
        <taxon>Myxococcales</taxon>
        <taxon>Cystobacterineae</taxon>
        <taxon>Archangiaceae</taxon>
        <taxon>Archangium</taxon>
    </lineage>
</organism>